<proteinExistence type="predicted"/>
<dbReference type="OrthoDB" id="192440at2759"/>
<keyword evidence="2" id="KW-0812">Transmembrane</keyword>
<keyword evidence="4" id="KW-1185">Reference proteome</keyword>
<organism evidence="3 4">
    <name type="scientific">Seminavis robusta</name>
    <dbReference type="NCBI Taxonomy" id="568900"/>
    <lineage>
        <taxon>Eukaryota</taxon>
        <taxon>Sar</taxon>
        <taxon>Stramenopiles</taxon>
        <taxon>Ochrophyta</taxon>
        <taxon>Bacillariophyta</taxon>
        <taxon>Bacillariophyceae</taxon>
        <taxon>Bacillariophycidae</taxon>
        <taxon>Naviculales</taxon>
        <taxon>Naviculaceae</taxon>
        <taxon>Seminavis</taxon>
    </lineage>
</organism>
<name>A0A9N8HEI6_9STRA</name>
<reference evidence="3" key="1">
    <citation type="submission" date="2020-06" db="EMBL/GenBank/DDBJ databases">
        <authorList>
            <consortium name="Plant Systems Biology data submission"/>
        </authorList>
    </citation>
    <scope>NUCLEOTIDE SEQUENCE</scope>
    <source>
        <strain evidence="3">D6</strain>
    </source>
</reference>
<evidence type="ECO:0000256" key="1">
    <source>
        <dbReference type="SAM" id="MobiDB-lite"/>
    </source>
</evidence>
<accession>A0A9N8HEI6</accession>
<feature type="transmembrane region" description="Helical" evidence="2">
    <location>
        <begin position="205"/>
        <end position="225"/>
    </location>
</feature>
<dbReference type="Proteomes" id="UP001153069">
    <property type="component" value="Unassembled WGS sequence"/>
</dbReference>
<dbReference type="EMBL" id="CAICTM010000474">
    <property type="protein sequence ID" value="CAB9511241.1"/>
    <property type="molecule type" value="Genomic_DNA"/>
</dbReference>
<protein>
    <submittedName>
        <fullName evidence="3">Uncharacterized protein</fullName>
    </submittedName>
</protein>
<keyword evidence="2" id="KW-1133">Transmembrane helix</keyword>
<comment type="caution">
    <text evidence="3">The sequence shown here is derived from an EMBL/GenBank/DDBJ whole genome shotgun (WGS) entry which is preliminary data.</text>
</comment>
<feature type="region of interest" description="Disordered" evidence="1">
    <location>
        <begin position="250"/>
        <end position="282"/>
    </location>
</feature>
<gene>
    <name evidence="3" type="ORF">SEMRO_475_G150460.1</name>
</gene>
<feature type="compositionally biased region" description="Basic and acidic residues" evidence="1">
    <location>
        <begin position="250"/>
        <end position="272"/>
    </location>
</feature>
<dbReference type="AlphaFoldDB" id="A0A9N8HEI6"/>
<evidence type="ECO:0000313" key="3">
    <source>
        <dbReference type="EMBL" id="CAB9511241.1"/>
    </source>
</evidence>
<evidence type="ECO:0000313" key="4">
    <source>
        <dbReference type="Proteomes" id="UP001153069"/>
    </source>
</evidence>
<sequence>MAAVDIETGRTDTQDDNKEKFVRLLPLEKTLAKAGNNISTLTWFHGNYHQAEALLKLRSDEILKANPWLGSRLITPFLDCKLAYKEQPNLDNHFECLTNLKPPISRDTPLEKLGPILSDYTVNTKLFRNVPLWKVIIIPCHKNPEEKFAVVHSMNHVIGDGHTFYHIQNMLLNWDEPVQPLIVERMATTVASQTEAMGGKKESHILSSIGFLVAYVIGVILSFILPGRKAVCKLYLMDIEAVKIAKEEAMNKPSKEEAMNKPCDSETSHSESSDEESASSPSVQFVSTNDVMTSSFFQACEAKHGMMAMNFRNRMEGLGDLHAGNYENNIYYRPEDFASPALIRKSVTPEEKGGAMVFQRRATQDVPINTGLCGLAFGTYGLATNWVSFCKPCSIPHCQEELHMPLFDMARFPNVLPPNMINQIVFRAGPERFGVLLGGTAKTVKRLETEFPFLAGPLV</sequence>
<keyword evidence="2" id="KW-0472">Membrane</keyword>
<evidence type="ECO:0000256" key="2">
    <source>
        <dbReference type="SAM" id="Phobius"/>
    </source>
</evidence>